<comment type="function">
    <text evidence="7 8">Required for the first step of histidine biosynthesis. May allow the feedback regulation of ATP phosphoribosyltransferase activity by histidine.</text>
</comment>
<proteinExistence type="inferred from homology"/>
<dbReference type="PANTHER" id="PTHR43707:SF1">
    <property type="entry name" value="HISTIDINE--TRNA LIGASE, MITOCHONDRIAL-RELATED"/>
    <property type="match status" value="1"/>
</dbReference>
<dbReference type="CDD" id="cd00773">
    <property type="entry name" value="HisRS-like_core"/>
    <property type="match status" value="1"/>
</dbReference>
<feature type="binding site" evidence="9">
    <location>
        <begin position="82"/>
        <end position="84"/>
    </location>
    <ligand>
        <name>L-histidine</name>
        <dbReference type="ChEBI" id="CHEBI:57595"/>
    </ligand>
</feature>
<dbReference type="InterPro" id="IPR045864">
    <property type="entry name" value="aa-tRNA-synth_II/BPL/LPL"/>
</dbReference>
<dbReference type="AlphaFoldDB" id="A0A1T4XQD0"/>
<dbReference type="GO" id="GO:0006427">
    <property type="term" value="P:histidyl-tRNA aminoacylation"/>
    <property type="evidence" value="ECO:0007669"/>
    <property type="project" value="TreeGrafter"/>
</dbReference>
<feature type="binding site" evidence="9">
    <location>
        <position position="125"/>
    </location>
    <ligand>
        <name>L-histidine</name>
        <dbReference type="ChEBI" id="CHEBI:57595"/>
    </ligand>
</feature>
<evidence type="ECO:0000256" key="9">
    <source>
        <dbReference type="PIRSR" id="PIRSR001549-1"/>
    </source>
</evidence>
<dbReference type="EMBL" id="FUYB01000020">
    <property type="protein sequence ID" value="SKA91295.1"/>
    <property type="molecule type" value="Genomic_DNA"/>
</dbReference>
<keyword evidence="8" id="KW-0368">Histidine biosynthesis</keyword>
<dbReference type="Proteomes" id="UP000190460">
    <property type="component" value="Unassembled WGS sequence"/>
</dbReference>
<dbReference type="GO" id="GO:0000105">
    <property type="term" value="P:L-histidine biosynthetic process"/>
    <property type="evidence" value="ECO:0007669"/>
    <property type="project" value="UniProtKB-UniRule"/>
</dbReference>
<dbReference type="NCBIfam" id="NF009086">
    <property type="entry name" value="PRK12421.1"/>
    <property type="match status" value="1"/>
</dbReference>
<dbReference type="Gene3D" id="3.30.930.10">
    <property type="entry name" value="Bira Bifunctional Protein, Domain 2"/>
    <property type="match status" value="1"/>
</dbReference>
<dbReference type="InterPro" id="IPR041715">
    <property type="entry name" value="HisRS-like_core"/>
</dbReference>
<dbReference type="STRING" id="92487.SAMN02745130_03254"/>
<evidence type="ECO:0000256" key="6">
    <source>
        <dbReference type="ARBA" id="ARBA00022490"/>
    </source>
</evidence>
<dbReference type="SUPFAM" id="SSF55681">
    <property type="entry name" value="Class II aaRS and biotin synthetases"/>
    <property type="match status" value="1"/>
</dbReference>
<evidence type="ECO:0000256" key="5">
    <source>
        <dbReference type="ARBA" id="ARBA00020397"/>
    </source>
</evidence>
<dbReference type="NCBIfam" id="NF008935">
    <property type="entry name" value="PRK12292.1-1"/>
    <property type="match status" value="1"/>
</dbReference>
<comment type="miscellaneous">
    <text evidence="8">This function is generally fulfilled by the C-terminal part of HisG, which is missing in some bacteria such as this one.</text>
</comment>
<evidence type="ECO:0000256" key="3">
    <source>
        <dbReference type="ARBA" id="ARBA00005539"/>
    </source>
</evidence>
<comment type="similarity">
    <text evidence="3 8">Belongs to the class-II aminoacyl-tRNA synthetase family. HisZ subfamily.</text>
</comment>
<dbReference type="PANTHER" id="PTHR43707">
    <property type="entry name" value="HISTIDYL-TRNA SYNTHETASE"/>
    <property type="match status" value="1"/>
</dbReference>
<dbReference type="RefSeq" id="WP_078923724.1">
    <property type="nucleotide sequence ID" value="NZ_FUYB01000020.1"/>
</dbReference>
<evidence type="ECO:0000313" key="11">
    <source>
        <dbReference type="EMBL" id="SKA91295.1"/>
    </source>
</evidence>
<comment type="subcellular location">
    <subcellularLocation>
        <location evidence="1 8">Cytoplasm</location>
    </subcellularLocation>
</comment>
<evidence type="ECO:0000259" key="10">
    <source>
        <dbReference type="Pfam" id="PF13393"/>
    </source>
</evidence>
<feature type="domain" description="Class II Histidinyl-tRNA synthetase (HisRS)-like catalytic core" evidence="10">
    <location>
        <begin position="11"/>
        <end position="321"/>
    </location>
</feature>
<sequence length="393" mass="43789">MTDQYWALPDGISEALPEESWRLENLRRHLLDIYATWGYQMVMPPLVEYMQSLNTGIGSNLDLQTFKVTDQLTGRTLGIRADMTPQIARIDAHKLKTEHPNRLCYIGSVLRTRAFNEDGSRSPLQVGAELFGHAGEDSDFEVLALLLTTLKQCQVPQITLDIGHVNIFRSLAAQAGLTAQQEKIFFDMLERKSLPDIDAWLAATKLPAAEAEMLRQLPRLYGKPDLLEQASLVLAAANPEVQAALAYLASLVARIQQEFPDCRIHVDLTELSGYDYHTGIVYAAYAQGSGREIARGGRYDGIGKIFGRARPATGFSTDLRVLTRYWQAQAPQPTKIFAPADTDPCLSQTIQQLRAQGQWIIRQLQGDTVKTPQDAGCGQQLIKHGNEWIITEV</sequence>
<dbReference type="InterPro" id="IPR004516">
    <property type="entry name" value="HisRS/HisZ"/>
</dbReference>
<evidence type="ECO:0000256" key="1">
    <source>
        <dbReference type="ARBA" id="ARBA00004496"/>
    </source>
</evidence>
<organism evidence="11 12">
    <name type="scientific">Thiothrix eikelboomii</name>
    <dbReference type="NCBI Taxonomy" id="92487"/>
    <lineage>
        <taxon>Bacteria</taxon>
        <taxon>Pseudomonadati</taxon>
        <taxon>Pseudomonadota</taxon>
        <taxon>Gammaproteobacteria</taxon>
        <taxon>Thiotrichales</taxon>
        <taxon>Thiotrichaceae</taxon>
        <taxon>Thiothrix</taxon>
    </lineage>
</organism>
<feature type="binding site" evidence="9">
    <location>
        <position position="111"/>
    </location>
    <ligand>
        <name>L-histidine</name>
        <dbReference type="ChEBI" id="CHEBI:57595"/>
    </ligand>
</feature>
<accession>A0A1T4XQD0</accession>
<name>A0A1T4XQD0_9GAMM</name>
<dbReference type="PIRSF" id="PIRSF001549">
    <property type="entry name" value="His-tRNA_synth"/>
    <property type="match status" value="1"/>
</dbReference>
<dbReference type="HAMAP" id="MF_00125">
    <property type="entry name" value="HisZ"/>
    <property type="match status" value="1"/>
</dbReference>
<keyword evidence="11" id="KW-0328">Glycosyltransferase</keyword>
<dbReference type="GO" id="GO:0005737">
    <property type="term" value="C:cytoplasm"/>
    <property type="evidence" value="ECO:0007669"/>
    <property type="project" value="UniProtKB-SubCell"/>
</dbReference>
<gene>
    <name evidence="8" type="primary">hisZ</name>
    <name evidence="11" type="ORF">SAMN02745130_03254</name>
</gene>
<comment type="pathway">
    <text evidence="2 8">Amino-acid biosynthesis; L-histidine biosynthesis; L-histidine from 5-phospho-alpha-D-ribose 1-diphosphate: step 1/9.</text>
</comment>
<dbReference type="Pfam" id="PF13393">
    <property type="entry name" value="tRNA-synt_His"/>
    <property type="match status" value="1"/>
</dbReference>
<dbReference type="GO" id="GO:0016757">
    <property type="term" value="F:glycosyltransferase activity"/>
    <property type="evidence" value="ECO:0007669"/>
    <property type="project" value="UniProtKB-KW"/>
</dbReference>
<evidence type="ECO:0000256" key="2">
    <source>
        <dbReference type="ARBA" id="ARBA00004667"/>
    </source>
</evidence>
<feature type="binding site" evidence="9">
    <location>
        <position position="129"/>
    </location>
    <ligand>
        <name>L-histidine</name>
        <dbReference type="ChEBI" id="CHEBI:57595"/>
    </ligand>
</feature>
<keyword evidence="11" id="KW-0808">Transferase</keyword>
<evidence type="ECO:0000256" key="7">
    <source>
        <dbReference type="ARBA" id="ARBA00025246"/>
    </source>
</evidence>
<keyword evidence="12" id="KW-1185">Reference proteome</keyword>
<dbReference type="UniPathway" id="UPA00031">
    <property type="reaction ID" value="UER00006"/>
</dbReference>
<evidence type="ECO:0000313" key="12">
    <source>
        <dbReference type="Proteomes" id="UP000190460"/>
    </source>
</evidence>
<evidence type="ECO:0000256" key="8">
    <source>
        <dbReference type="HAMAP-Rule" id="MF_00125"/>
    </source>
</evidence>
<evidence type="ECO:0000256" key="4">
    <source>
        <dbReference type="ARBA" id="ARBA00011496"/>
    </source>
</evidence>
<dbReference type="NCBIfam" id="TIGR00443">
    <property type="entry name" value="hisZ_biosyn_reg"/>
    <property type="match status" value="1"/>
</dbReference>
<comment type="subunit">
    <text evidence="4 8">Heteromultimer composed of HisG and HisZ subunits.</text>
</comment>
<reference evidence="11 12" key="1">
    <citation type="submission" date="2017-02" db="EMBL/GenBank/DDBJ databases">
        <authorList>
            <person name="Peterson S.W."/>
        </authorList>
    </citation>
    <scope>NUCLEOTIDE SEQUENCE [LARGE SCALE GENOMIC DNA]</scope>
    <source>
        <strain evidence="11 12">ATCC 49788</strain>
    </source>
</reference>
<keyword evidence="6 8" id="KW-0963">Cytoplasm</keyword>
<protein>
    <recommendedName>
        <fullName evidence="5 8">ATP phosphoribosyltransferase regulatory subunit</fullName>
    </recommendedName>
</protein>
<keyword evidence="8" id="KW-0028">Amino-acid biosynthesis</keyword>
<dbReference type="GO" id="GO:0004821">
    <property type="term" value="F:histidine-tRNA ligase activity"/>
    <property type="evidence" value="ECO:0007669"/>
    <property type="project" value="TreeGrafter"/>
</dbReference>
<dbReference type="InterPro" id="IPR004517">
    <property type="entry name" value="HisZ"/>
</dbReference>